<accession>A0ABQ3N9W1</accession>
<dbReference type="EMBL" id="BNDS01000013">
    <property type="protein sequence ID" value="GHH99610.1"/>
    <property type="molecule type" value="Genomic_DNA"/>
</dbReference>
<comment type="caution">
    <text evidence="1">The sequence shown here is derived from an EMBL/GenBank/DDBJ whole genome shotgun (WGS) entry which is preliminary data.</text>
</comment>
<sequence>MLDQKGTALSTKGRRLFGLHTVLPLRTNVHEWCQAPFLFSIVDVVSESRH</sequence>
<proteinExistence type="predicted"/>
<name>A0ABQ3N9W1_9BACI</name>
<reference evidence="1 2" key="1">
    <citation type="journal article" date="2022" name="Int. J. Syst. Evol. Microbiol.">
        <title>Neobacillus kokaensis sp. nov., isolated from soil.</title>
        <authorList>
            <person name="Yuki K."/>
            <person name="Matsubara H."/>
            <person name="Yamaguchi S."/>
        </authorList>
    </citation>
    <scope>NUCLEOTIDE SEQUENCE [LARGE SCALE GENOMIC DNA]</scope>
    <source>
        <strain evidence="1 2">LOB 377</strain>
    </source>
</reference>
<protein>
    <submittedName>
        <fullName evidence="1">Uncharacterized protein</fullName>
    </submittedName>
</protein>
<gene>
    <name evidence="1" type="ORF">AM1BK_31530</name>
</gene>
<keyword evidence="2" id="KW-1185">Reference proteome</keyword>
<evidence type="ECO:0000313" key="1">
    <source>
        <dbReference type="EMBL" id="GHH99610.1"/>
    </source>
</evidence>
<organism evidence="1 2">
    <name type="scientific">Neobacillus kokaensis</name>
    <dbReference type="NCBI Taxonomy" id="2759023"/>
    <lineage>
        <taxon>Bacteria</taxon>
        <taxon>Bacillati</taxon>
        <taxon>Bacillota</taxon>
        <taxon>Bacilli</taxon>
        <taxon>Bacillales</taxon>
        <taxon>Bacillaceae</taxon>
        <taxon>Neobacillus</taxon>
    </lineage>
</organism>
<evidence type="ECO:0000313" key="2">
    <source>
        <dbReference type="Proteomes" id="UP000637074"/>
    </source>
</evidence>
<dbReference type="Proteomes" id="UP000637074">
    <property type="component" value="Unassembled WGS sequence"/>
</dbReference>